<proteinExistence type="inferred from homology"/>
<dbReference type="Ensembl" id="ENSSPAT00000010148.1">
    <property type="protein sequence ID" value="ENSSPAP00000009971.1"/>
    <property type="gene ID" value="ENSSPAG00000007557.1"/>
</dbReference>
<sequence length="142" mass="16077">MLLYLCAVHGSYLRNWSAIQQQGLSRMKRTHIHLASGLPGEDGVISGMRKDCDLAVFIDVPRALGKLLPKYFSRALRLRPTSKESDQSHRHTIFDFFLRKHGSWANMYLFTDVTFVLCFREHLATAVAAQDMVLSVLIAGLI</sequence>
<evidence type="ECO:0000313" key="4">
    <source>
        <dbReference type="Ensembl" id="ENSSPAP00000009971.1"/>
    </source>
</evidence>
<comment type="similarity">
    <text evidence="1">Belongs to the KptA/TPT1 family.</text>
</comment>
<dbReference type="SUPFAM" id="SSF56399">
    <property type="entry name" value="ADP-ribosylation"/>
    <property type="match status" value="1"/>
</dbReference>
<evidence type="ECO:0000256" key="1">
    <source>
        <dbReference type="ARBA" id="ARBA00009836"/>
    </source>
</evidence>
<dbReference type="GO" id="GO:0006388">
    <property type="term" value="P:tRNA splicing, via endonucleolytic cleavage and ligation"/>
    <property type="evidence" value="ECO:0007669"/>
    <property type="project" value="TreeGrafter"/>
</dbReference>
<dbReference type="AlphaFoldDB" id="A0A3B4ZQG0"/>
<evidence type="ECO:0000256" key="2">
    <source>
        <dbReference type="ARBA" id="ARBA00022679"/>
    </source>
</evidence>
<accession>A0A3B4ZQG0</accession>
<dbReference type="InterPro" id="IPR042081">
    <property type="entry name" value="RNA_2'-PTrans_C"/>
</dbReference>
<dbReference type="PANTHER" id="PTHR12684">
    <property type="entry name" value="PUTATIVE PHOSPHOTRANSFERASE"/>
    <property type="match status" value="1"/>
</dbReference>
<dbReference type="InterPro" id="IPR002745">
    <property type="entry name" value="Ptrans_KptA/Tpt1"/>
</dbReference>
<reference evidence="4" key="1">
    <citation type="submission" date="2023-09" db="UniProtKB">
        <authorList>
            <consortium name="Ensembl"/>
        </authorList>
    </citation>
    <scope>IDENTIFICATION</scope>
</reference>
<dbReference type="GeneTree" id="ENSGT00390000002731"/>
<dbReference type="PANTHER" id="PTHR12684:SF2">
    <property type="entry name" value="TRNA 2'-PHOSPHOTRANSFERASE 1"/>
    <property type="match status" value="1"/>
</dbReference>
<keyword evidence="2" id="KW-0808">Transferase</keyword>
<name>A0A3B4ZQG0_9TELE</name>
<dbReference type="Pfam" id="PF01885">
    <property type="entry name" value="PTS_2-RNA"/>
    <property type="match status" value="1"/>
</dbReference>
<organism evidence="4">
    <name type="scientific">Stegastes partitus</name>
    <name type="common">bicolor damselfish</name>
    <dbReference type="NCBI Taxonomy" id="144197"/>
    <lineage>
        <taxon>Eukaryota</taxon>
        <taxon>Metazoa</taxon>
        <taxon>Chordata</taxon>
        <taxon>Craniata</taxon>
        <taxon>Vertebrata</taxon>
        <taxon>Euteleostomi</taxon>
        <taxon>Actinopterygii</taxon>
        <taxon>Neopterygii</taxon>
        <taxon>Teleostei</taxon>
        <taxon>Neoteleostei</taxon>
        <taxon>Acanthomorphata</taxon>
        <taxon>Ovalentaria</taxon>
        <taxon>Pomacentridae</taxon>
        <taxon>Stegastes</taxon>
    </lineage>
</organism>
<protein>
    <submittedName>
        <fullName evidence="4">tRNA phosphotransferase 1</fullName>
    </submittedName>
</protein>
<keyword evidence="3" id="KW-0520">NAD</keyword>
<dbReference type="GO" id="GO:0000215">
    <property type="term" value="F:tRNA 2'-phosphotransferase activity"/>
    <property type="evidence" value="ECO:0007669"/>
    <property type="project" value="TreeGrafter"/>
</dbReference>
<dbReference type="Gene3D" id="3.20.170.30">
    <property type="match status" value="1"/>
</dbReference>
<evidence type="ECO:0000256" key="3">
    <source>
        <dbReference type="ARBA" id="ARBA00023027"/>
    </source>
</evidence>